<accession>A0A5C0VM08</accession>
<dbReference type="EMBL" id="CP043329">
    <property type="protein sequence ID" value="QEK52733.1"/>
    <property type="molecule type" value="Genomic_DNA"/>
</dbReference>
<sequence>MNRLKKSLSVLGISILFLILSANTSQAQGRSVSLQTFYDELSYHGDWVNNQEYGYVWRPNVGRDFRPYYTNGRWVMTEYGNTWVSDFEWGWAPFHYGRWFYDSYDGWIWLPDTEWGPAWVEWRTGGGYYGWAPLGPRISVNINIGRRYYPDHYWVFIPQRCIYYPSYQRYWEPRRNVVIIRNTTVINNVYVVNRNVRYNSGPRVEDVRRATRQNVTVYKVNDTNRPSSARIERGTVNVYRPQVEARGDAAPRAIANNSSRPSRTETGTRPSSSNDNRVLDRTENNARPERSSGATGREEINRNAEGRGSSSNNSRPERVERNNAPERPDINNMPSRPNDNSRPERVERPSSSDRPETGNSAPSRPDDNNRPERVERERPSSTPTESRSYPSGDNSRRSSGSERAPSAPQRVERPSAPSSSGKRPSGGSSERGSSSRGSSENSSRSGRPSR</sequence>
<dbReference type="Pfam" id="PF20245">
    <property type="entry name" value="DUF6600"/>
    <property type="match status" value="1"/>
</dbReference>
<keyword evidence="2" id="KW-0732">Signal</keyword>
<dbReference type="RefSeq" id="WP_149075450.1">
    <property type="nucleotide sequence ID" value="NZ_CP043329.1"/>
</dbReference>
<feature type="compositionally biased region" description="Polar residues" evidence="1">
    <location>
        <begin position="380"/>
        <end position="393"/>
    </location>
</feature>
<feature type="compositionally biased region" description="Basic and acidic residues" evidence="1">
    <location>
        <begin position="339"/>
        <end position="356"/>
    </location>
</feature>
<feature type="compositionally biased region" description="Basic and acidic residues" evidence="1">
    <location>
        <begin position="364"/>
        <end position="379"/>
    </location>
</feature>
<evidence type="ECO:0000313" key="3">
    <source>
        <dbReference type="EMBL" id="QEK52733.1"/>
    </source>
</evidence>
<evidence type="ECO:0000256" key="2">
    <source>
        <dbReference type="SAM" id="SignalP"/>
    </source>
</evidence>
<dbReference type="AlphaFoldDB" id="A0A5C0VM08"/>
<dbReference type="KEGG" id="pej:FYC62_14495"/>
<feature type="compositionally biased region" description="Low complexity" evidence="1">
    <location>
        <begin position="414"/>
        <end position="450"/>
    </location>
</feature>
<proteinExistence type="predicted"/>
<name>A0A5C0VM08_9SPHI</name>
<feature type="compositionally biased region" description="Basic and acidic residues" evidence="1">
    <location>
        <begin position="277"/>
        <end position="305"/>
    </location>
</feature>
<dbReference type="InterPro" id="IPR046535">
    <property type="entry name" value="DUF6600"/>
</dbReference>
<protein>
    <recommendedName>
        <fullName evidence="5">YXWGXW repeat-containing protein</fullName>
    </recommendedName>
</protein>
<evidence type="ECO:0000256" key="1">
    <source>
        <dbReference type="SAM" id="MobiDB-lite"/>
    </source>
</evidence>
<dbReference type="Proteomes" id="UP000323653">
    <property type="component" value="Chromosome"/>
</dbReference>
<organism evidence="3 4">
    <name type="scientific">Pedobacter aquae</name>
    <dbReference type="NCBI Taxonomy" id="2605747"/>
    <lineage>
        <taxon>Bacteria</taxon>
        <taxon>Pseudomonadati</taxon>
        <taxon>Bacteroidota</taxon>
        <taxon>Sphingobacteriia</taxon>
        <taxon>Sphingobacteriales</taxon>
        <taxon>Sphingobacteriaceae</taxon>
        <taxon>Pedobacter</taxon>
    </lineage>
</organism>
<evidence type="ECO:0008006" key="5">
    <source>
        <dbReference type="Google" id="ProtNLM"/>
    </source>
</evidence>
<feature type="region of interest" description="Disordered" evidence="1">
    <location>
        <begin position="221"/>
        <end position="450"/>
    </location>
</feature>
<feature type="chain" id="PRO_5023041558" description="YXWGXW repeat-containing protein" evidence="2">
    <location>
        <begin position="28"/>
        <end position="450"/>
    </location>
</feature>
<feature type="compositionally biased region" description="Basic and acidic residues" evidence="1">
    <location>
        <begin position="315"/>
        <end position="329"/>
    </location>
</feature>
<evidence type="ECO:0000313" key="4">
    <source>
        <dbReference type="Proteomes" id="UP000323653"/>
    </source>
</evidence>
<gene>
    <name evidence="3" type="ORF">FYC62_14495</name>
</gene>
<feature type="signal peptide" evidence="2">
    <location>
        <begin position="1"/>
        <end position="27"/>
    </location>
</feature>
<keyword evidence="4" id="KW-1185">Reference proteome</keyword>
<reference evidence="3 4" key="1">
    <citation type="submission" date="2019-08" db="EMBL/GenBank/DDBJ databases">
        <title>Pedobacter sp. nov., isolated from Han river, South Korea.</title>
        <authorList>
            <person name="Lee D.-H."/>
            <person name="Kim Y.-S."/>
            <person name="Hwang E.-M."/>
            <person name="Le Tran T.C."/>
            <person name="Cha C.-J."/>
        </authorList>
    </citation>
    <scope>NUCLEOTIDE SEQUENCE [LARGE SCALE GENOMIC DNA]</scope>
    <source>
        <strain evidence="3 4">CJ43</strain>
    </source>
</reference>
<feature type="compositionally biased region" description="Polar residues" evidence="1">
    <location>
        <begin position="255"/>
        <end position="276"/>
    </location>
</feature>